<evidence type="ECO:0000313" key="3">
    <source>
        <dbReference type="EMBL" id="RLN21752.1"/>
    </source>
</evidence>
<protein>
    <recommendedName>
        <fullName evidence="2">RNase H type-1 domain-containing protein</fullName>
    </recommendedName>
</protein>
<dbReference type="InterPro" id="IPR053151">
    <property type="entry name" value="RNase_H-like"/>
</dbReference>
<dbReference type="Pfam" id="PF13456">
    <property type="entry name" value="RVT_3"/>
    <property type="match status" value="1"/>
</dbReference>
<dbReference type="InterPro" id="IPR012337">
    <property type="entry name" value="RNaseH-like_sf"/>
</dbReference>
<reference evidence="4" key="1">
    <citation type="journal article" date="2019" name="Nat. Commun.">
        <title>The genome of broomcorn millet.</title>
        <authorList>
            <person name="Zou C."/>
            <person name="Miki D."/>
            <person name="Li D."/>
            <person name="Tang Q."/>
            <person name="Xiao L."/>
            <person name="Rajput S."/>
            <person name="Deng P."/>
            <person name="Jia W."/>
            <person name="Huang R."/>
            <person name="Zhang M."/>
            <person name="Sun Y."/>
            <person name="Hu J."/>
            <person name="Fu X."/>
            <person name="Schnable P.S."/>
            <person name="Li F."/>
            <person name="Zhang H."/>
            <person name="Feng B."/>
            <person name="Zhu X."/>
            <person name="Liu R."/>
            <person name="Schnable J.C."/>
            <person name="Zhu J.-K."/>
            <person name="Zhang H."/>
        </authorList>
    </citation>
    <scope>NUCLEOTIDE SEQUENCE [LARGE SCALE GENOMIC DNA]</scope>
</reference>
<feature type="domain" description="RNase H type-1" evidence="2">
    <location>
        <begin position="229"/>
        <end position="349"/>
    </location>
</feature>
<evidence type="ECO:0000259" key="2">
    <source>
        <dbReference type="Pfam" id="PF13456"/>
    </source>
</evidence>
<dbReference type="GO" id="GO:0004523">
    <property type="term" value="F:RNA-DNA hybrid ribonuclease activity"/>
    <property type="evidence" value="ECO:0007669"/>
    <property type="project" value="InterPro"/>
</dbReference>
<dbReference type="InterPro" id="IPR002156">
    <property type="entry name" value="RNaseH_domain"/>
</dbReference>
<feature type="region of interest" description="Disordered" evidence="1">
    <location>
        <begin position="1"/>
        <end position="21"/>
    </location>
</feature>
<gene>
    <name evidence="3" type="ORF">C2845_PM07G17990</name>
</gene>
<evidence type="ECO:0000313" key="4">
    <source>
        <dbReference type="Proteomes" id="UP000275267"/>
    </source>
</evidence>
<dbReference type="Gene3D" id="3.30.420.10">
    <property type="entry name" value="Ribonuclease H-like superfamily/Ribonuclease H"/>
    <property type="match status" value="1"/>
</dbReference>
<dbReference type="SUPFAM" id="SSF53098">
    <property type="entry name" value="Ribonuclease H-like"/>
    <property type="match status" value="1"/>
</dbReference>
<dbReference type="PANTHER" id="PTHR47723">
    <property type="entry name" value="OS05G0353850 PROTEIN"/>
    <property type="match status" value="1"/>
</dbReference>
<keyword evidence="4" id="KW-1185">Reference proteome</keyword>
<dbReference type="EMBL" id="PQIB02000004">
    <property type="protein sequence ID" value="RLN21752.1"/>
    <property type="molecule type" value="Genomic_DNA"/>
</dbReference>
<comment type="caution">
    <text evidence="3">The sequence shown here is derived from an EMBL/GenBank/DDBJ whole genome shotgun (WGS) entry which is preliminary data.</text>
</comment>
<dbReference type="InterPro" id="IPR044730">
    <property type="entry name" value="RNase_H-like_dom_plant"/>
</dbReference>
<dbReference type="CDD" id="cd06222">
    <property type="entry name" value="RNase_H_like"/>
    <property type="match status" value="1"/>
</dbReference>
<dbReference type="OrthoDB" id="694273at2759"/>
<dbReference type="PANTHER" id="PTHR47723:SF24">
    <property type="entry name" value="RNASE H TYPE-1 DOMAIN-CONTAINING PROTEIN"/>
    <property type="match status" value="1"/>
</dbReference>
<sequence length="379" mass="41909">MNPKEGMTKEKKNNAGVKVAGREIEKQKCNKKVTHASIAASIEELGKHRLEEELNHIKKEEGVVEAKNDAARLESSDICPLCDRETKSSFHATVSCPQAVNLRRAMRSHWQLPDESLFKYTGPNWLLLLLDQCSNAERDLTKLLLWKTWSVHNNITHQAGPTSTQEAVFALCSMQATLSGILSGEEGVTGKGKASCWPSDKRKEAKSGVLVQGKQAAWEPPPPGWIKVNVDGSFVQHTGEAGIGVIARDSTGKVVLSAWHVLFNCQDAIEAEAQACLEGFQLAAQWTHEPVIVESYSSRVLQAMQNTEDRSAISFVVRESKDQARMLTDWRVAKVKRECNSVAHELAHLARRNTHSAVWLGRTLACVIDQVQSDCNPSI</sequence>
<evidence type="ECO:0000256" key="1">
    <source>
        <dbReference type="SAM" id="MobiDB-lite"/>
    </source>
</evidence>
<dbReference type="GO" id="GO:0003676">
    <property type="term" value="F:nucleic acid binding"/>
    <property type="evidence" value="ECO:0007669"/>
    <property type="project" value="InterPro"/>
</dbReference>
<name>A0A3L6SGL0_PANMI</name>
<proteinExistence type="predicted"/>
<dbReference type="AlphaFoldDB" id="A0A3L6SGL0"/>
<organism evidence="3 4">
    <name type="scientific">Panicum miliaceum</name>
    <name type="common">Proso millet</name>
    <name type="synonym">Broomcorn millet</name>
    <dbReference type="NCBI Taxonomy" id="4540"/>
    <lineage>
        <taxon>Eukaryota</taxon>
        <taxon>Viridiplantae</taxon>
        <taxon>Streptophyta</taxon>
        <taxon>Embryophyta</taxon>
        <taxon>Tracheophyta</taxon>
        <taxon>Spermatophyta</taxon>
        <taxon>Magnoliopsida</taxon>
        <taxon>Liliopsida</taxon>
        <taxon>Poales</taxon>
        <taxon>Poaceae</taxon>
        <taxon>PACMAD clade</taxon>
        <taxon>Panicoideae</taxon>
        <taxon>Panicodae</taxon>
        <taxon>Paniceae</taxon>
        <taxon>Panicinae</taxon>
        <taxon>Panicum</taxon>
        <taxon>Panicum sect. Panicum</taxon>
    </lineage>
</organism>
<feature type="compositionally biased region" description="Basic and acidic residues" evidence="1">
    <location>
        <begin position="1"/>
        <end position="13"/>
    </location>
</feature>
<dbReference type="InterPro" id="IPR036397">
    <property type="entry name" value="RNaseH_sf"/>
</dbReference>
<dbReference type="STRING" id="4540.A0A3L6SGL0"/>
<accession>A0A3L6SGL0</accession>
<dbReference type="Proteomes" id="UP000275267">
    <property type="component" value="Unassembled WGS sequence"/>
</dbReference>